<keyword evidence="2" id="KW-0540">Nuclease</keyword>
<sequence length="293" mass="34132">MIKSMTGFGRGSFEKCGKNFVVEIKSVNHRYIDLNVRMPKTLMELEDKIRNLIKGKIHRGKVDVFISQTNYKDENLKVNINEGLLKNYLECLKRIRDEYNVKDDISVSLVAKFPDVINVEHEEQDMDEIWSVLSKSIEEALNSLLEMRIKEGEKLKVNINEKCDFIRKLVCKMEEHSPLVVKNYKEKLKSRIEELLQGSCVVDESRLAMEVAIFSDKACIDEEIVRLNSHIDQMKDTINMNEPVGRKLDFIIQEMNRETNTIASKANDLKIENLVLEIKNQVEKIREQIQNIE</sequence>
<keyword evidence="4" id="KW-0378">Hydrolase</keyword>
<evidence type="ECO:0000313" key="9">
    <source>
        <dbReference type="Proteomes" id="UP000175744"/>
    </source>
</evidence>
<comment type="cofactor">
    <cofactor evidence="1">
        <name>a divalent metal cation</name>
        <dbReference type="ChEBI" id="CHEBI:60240"/>
    </cofactor>
</comment>
<comment type="similarity">
    <text evidence="5">Belongs to the YicC/YloC family.</text>
</comment>
<evidence type="ECO:0000256" key="2">
    <source>
        <dbReference type="ARBA" id="ARBA00022722"/>
    </source>
</evidence>
<evidence type="ECO:0000259" key="7">
    <source>
        <dbReference type="Pfam" id="PF08340"/>
    </source>
</evidence>
<reference evidence="8 9" key="1">
    <citation type="submission" date="2016-06" db="EMBL/GenBank/DDBJ databases">
        <title>Genome sequence of Clostridium acetireducens DSM 10703.</title>
        <authorList>
            <person name="Poehlein A."/>
            <person name="Fluechter S."/>
            <person name="Duerre P."/>
            <person name="Daniel R."/>
        </authorList>
    </citation>
    <scope>NUCLEOTIDE SEQUENCE [LARGE SCALE GENOMIC DNA]</scope>
    <source>
        <strain evidence="8 9">DSM 10703</strain>
    </source>
</reference>
<evidence type="ECO:0000259" key="6">
    <source>
        <dbReference type="Pfam" id="PF03755"/>
    </source>
</evidence>
<feature type="domain" description="Endoribonuclease YicC-like N-terminal" evidence="6">
    <location>
        <begin position="2"/>
        <end position="156"/>
    </location>
</feature>
<dbReference type="Pfam" id="PF03755">
    <property type="entry name" value="YicC-like_N"/>
    <property type="match status" value="1"/>
</dbReference>
<evidence type="ECO:0008006" key="10">
    <source>
        <dbReference type="Google" id="ProtNLM"/>
    </source>
</evidence>
<evidence type="ECO:0000313" key="8">
    <source>
        <dbReference type="EMBL" id="OFI07662.1"/>
    </source>
</evidence>
<dbReference type="Proteomes" id="UP000175744">
    <property type="component" value="Unassembled WGS sequence"/>
</dbReference>
<dbReference type="EMBL" id="LZFO01000001">
    <property type="protein sequence ID" value="OFI07662.1"/>
    <property type="molecule type" value="Genomic_DNA"/>
</dbReference>
<dbReference type="STRING" id="1121290.CLAOCE_00100"/>
<feature type="domain" description="Endoribonuclease YicC-like C-terminal" evidence="7">
    <location>
        <begin position="174"/>
        <end position="293"/>
    </location>
</feature>
<keyword evidence="3" id="KW-0255">Endonuclease</keyword>
<dbReference type="InterPro" id="IPR013527">
    <property type="entry name" value="YicC-like_N"/>
</dbReference>
<organism evidence="8 9">
    <name type="scientific">Clostridium acetireducens DSM 10703</name>
    <dbReference type="NCBI Taxonomy" id="1121290"/>
    <lineage>
        <taxon>Bacteria</taxon>
        <taxon>Bacillati</taxon>
        <taxon>Bacillota</taxon>
        <taxon>Clostridia</taxon>
        <taxon>Eubacteriales</taxon>
        <taxon>Clostridiaceae</taxon>
        <taxon>Clostridium</taxon>
    </lineage>
</organism>
<dbReference type="Pfam" id="PF08340">
    <property type="entry name" value="YicC-like_C"/>
    <property type="match status" value="1"/>
</dbReference>
<protein>
    <recommendedName>
        <fullName evidence="10">YicC family protein</fullName>
    </recommendedName>
</protein>
<dbReference type="GO" id="GO:0004521">
    <property type="term" value="F:RNA endonuclease activity"/>
    <property type="evidence" value="ECO:0007669"/>
    <property type="project" value="InterPro"/>
</dbReference>
<evidence type="ECO:0000256" key="1">
    <source>
        <dbReference type="ARBA" id="ARBA00001968"/>
    </source>
</evidence>
<dbReference type="RefSeq" id="WP_070108999.1">
    <property type="nucleotide sequence ID" value="NZ_LZFO01000001.1"/>
</dbReference>
<dbReference type="NCBIfam" id="TIGR00255">
    <property type="entry name" value="YicC/YloC family endoribonuclease"/>
    <property type="match status" value="1"/>
</dbReference>
<dbReference type="OrthoDB" id="9771229at2"/>
<dbReference type="AlphaFoldDB" id="A0A1E8F1Y2"/>
<comment type="caution">
    <text evidence="8">The sequence shown here is derived from an EMBL/GenBank/DDBJ whole genome shotgun (WGS) entry which is preliminary data.</text>
</comment>
<dbReference type="GO" id="GO:0016787">
    <property type="term" value="F:hydrolase activity"/>
    <property type="evidence" value="ECO:0007669"/>
    <property type="project" value="UniProtKB-KW"/>
</dbReference>
<accession>A0A1E8F1Y2</accession>
<gene>
    <name evidence="8" type="ORF">CLOACE_00100</name>
</gene>
<proteinExistence type="inferred from homology"/>
<name>A0A1E8F1Y2_9CLOT</name>
<dbReference type="InterPro" id="IPR013551">
    <property type="entry name" value="YicC-like_C"/>
</dbReference>
<dbReference type="PATRIC" id="fig|1121290.3.peg.10"/>
<evidence type="ECO:0000256" key="4">
    <source>
        <dbReference type="ARBA" id="ARBA00022801"/>
    </source>
</evidence>
<dbReference type="PANTHER" id="PTHR30636:SF3">
    <property type="entry name" value="UPF0701 PROTEIN YICC"/>
    <property type="match status" value="1"/>
</dbReference>
<dbReference type="InterPro" id="IPR005229">
    <property type="entry name" value="YicC/YloC-like"/>
</dbReference>
<evidence type="ECO:0000256" key="5">
    <source>
        <dbReference type="ARBA" id="ARBA00035648"/>
    </source>
</evidence>
<dbReference type="PANTHER" id="PTHR30636">
    <property type="entry name" value="UPF0701 PROTEIN YICC"/>
    <property type="match status" value="1"/>
</dbReference>
<keyword evidence="9" id="KW-1185">Reference proteome</keyword>
<evidence type="ECO:0000256" key="3">
    <source>
        <dbReference type="ARBA" id="ARBA00022759"/>
    </source>
</evidence>